<protein>
    <submittedName>
        <fullName evidence="3">6-phosphogluconolactonase (Cycloisomerase 2 family)</fullName>
    </submittedName>
</protein>
<dbReference type="InterPro" id="IPR015943">
    <property type="entry name" value="WD40/YVTN_repeat-like_dom_sf"/>
</dbReference>
<dbReference type="EMBL" id="JACBZD010000001">
    <property type="protein sequence ID" value="NYI05105.1"/>
    <property type="molecule type" value="Genomic_DNA"/>
</dbReference>
<proteinExistence type="inferred from homology"/>
<dbReference type="GO" id="GO:0017057">
    <property type="term" value="F:6-phosphogluconolactonase activity"/>
    <property type="evidence" value="ECO:0007669"/>
    <property type="project" value="TreeGrafter"/>
</dbReference>
<evidence type="ECO:0000256" key="2">
    <source>
        <dbReference type="SAM" id="MobiDB-lite"/>
    </source>
</evidence>
<organism evidence="3 4">
    <name type="scientific">Allostreptomyces psammosilenae</name>
    <dbReference type="NCBI Taxonomy" id="1892865"/>
    <lineage>
        <taxon>Bacteria</taxon>
        <taxon>Bacillati</taxon>
        <taxon>Actinomycetota</taxon>
        <taxon>Actinomycetes</taxon>
        <taxon>Kitasatosporales</taxon>
        <taxon>Streptomycetaceae</taxon>
        <taxon>Allostreptomyces</taxon>
    </lineage>
</organism>
<evidence type="ECO:0000313" key="4">
    <source>
        <dbReference type="Proteomes" id="UP000567795"/>
    </source>
</evidence>
<dbReference type="GO" id="GO:0005829">
    <property type="term" value="C:cytosol"/>
    <property type="evidence" value="ECO:0007669"/>
    <property type="project" value="TreeGrafter"/>
</dbReference>
<keyword evidence="3" id="KW-0413">Isomerase</keyword>
<dbReference type="AlphaFoldDB" id="A0A852ZTD3"/>
<feature type="compositionally biased region" description="Low complexity" evidence="2">
    <location>
        <begin position="33"/>
        <end position="47"/>
    </location>
</feature>
<dbReference type="SUPFAM" id="SSF51004">
    <property type="entry name" value="C-terminal (heme d1) domain of cytochrome cd1-nitrite reductase"/>
    <property type="match status" value="1"/>
</dbReference>
<evidence type="ECO:0000256" key="1">
    <source>
        <dbReference type="ARBA" id="ARBA00005564"/>
    </source>
</evidence>
<dbReference type="InterPro" id="IPR050282">
    <property type="entry name" value="Cycloisomerase_2"/>
</dbReference>
<dbReference type="PANTHER" id="PTHR30344:SF1">
    <property type="entry name" value="6-PHOSPHOGLUCONOLACTONASE"/>
    <property type="match status" value="1"/>
</dbReference>
<name>A0A852ZTD3_9ACTN</name>
<accession>A0A852ZTD3</accession>
<feature type="region of interest" description="Disordered" evidence="2">
    <location>
        <begin position="26"/>
        <end position="50"/>
    </location>
</feature>
<evidence type="ECO:0000313" key="3">
    <source>
        <dbReference type="EMBL" id="NYI05105.1"/>
    </source>
</evidence>
<sequence>MTPRRRQATAEHALILLGRYTDDPADRPGGIDALRPAAPGRPAASAGTLAHSPDASWLTRHPRLPVLYAVREQEAGAVVAYREEADGSLEAIGEVSSRGGYPCHLAASPDGRWLAVANYGDGVFALLPLDDAGRPGPAVHTLRSQAPTGPHPDRQDGPHAHMVCFLAADPTGRTLATVDLGTDEVLLHTVTEDGRTRPAGGATLPPGTGPRHLAEHPDGRLFVVGELDSTVTELRPAPPERPGQDWRLAVGRAVPATLRAPDADNYPAAVRLSADARTLYVSNRGADCVTSFAVTADGPRPLADTAVGAWPRDLLEHAGHLYSADQNDGAVTVLRLDAASGVPEPTGTTLPAPGVACLLAPRPAPDGPRQGEPGAR</sequence>
<keyword evidence="4" id="KW-1185">Reference proteome</keyword>
<dbReference type="InterPro" id="IPR019405">
    <property type="entry name" value="Lactonase_7-beta_prop"/>
</dbReference>
<dbReference type="RefSeq" id="WP_179813908.1">
    <property type="nucleotide sequence ID" value="NZ_JACBZD010000001.1"/>
</dbReference>
<dbReference type="Pfam" id="PF10282">
    <property type="entry name" value="Lactonase"/>
    <property type="match status" value="1"/>
</dbReference>
<gene>
    <name evidence="3" type="ORF">FHU37_002048</name>
</gene>
<dbReference type="Gene3D" id="2.130.10.10">
    <property type="entry name" value="YVTN repeat-like/Quinoprotein amine dehydrogenase"/>
    <property type="match status" value="1"/>
</dbReference>
<dbReference type="Proteomes" id="UP000567795">
    <property type="component" value="Unassembled WGS sequence"/>
</dbReference>
<dbReference type="GO" id="GO:0016853">
    <property type="term" value="F:isomerase activity"/>
    <property type="evidence" value="ECO:0007669"/>
    <property type="project" value="UniProtKB-KW"/>
</dbReference>
<dbReference type="InterPro" id="IPR011048">
    <property type="entry name" value="Haem_d1_sf"/>
</dbReference>
<dbReference type="PANTHER" id="PTHR30344">
    <property type="entry name" value="6-PHOSPHOGLUCONOLACTONASE-RELATED"/>
    <property type="match status" value="1"/>
</dbReference>
<comment type="caution">
    <text evidence="3">The sequence shown here is derived from an EMBL/GenBank/DDBJ whole genome shotgun (WGS) entry which is preliminary data.</text>
</comment>
<reference evidence="3 4" key="1">
    <citation type="submission" date="2020-07" db="EMBL/GenBank/DDBJ databases">
        <title>Sequencing the genomes of 1000 actinobacteria strains.</title>
        <authorList>
            <person name="Klenk H.-P."/>
        </authorList>
    </citation>
    <scope>NUCLEOTIDE SEQUENCE [LARGE SCALE GENOMIC DNA]</scope>
    <source>
        <strain evidence="3 4">DSM 42178</strain>
    </source>
</reference>
<comment type="similarity">
    <text evidence="1">Belongs to the cycloisomerase 2 family.</text>
</comment>